<protein>
    <submittedName>
        <fullName evidence="2">Uncharacterized protein</fullName>
    </submittedName>
</protein>
<feature type="transmembrane region" description="Helical" evidence="1">
    <location>
        <begin position="47"/>
        <end position="65"/>
    </location>
</feature>
<dbReference type="Proteomes" id="UP000595564">
    <property type="component" value="Chromosome"/>
</dbReference>
<keyword evidence="1" id="KW-1133">Transmembrane helix</keyword>
<organism evidence="2 3">
    <name type="scientific">Thermotomaculum hydrothermale</name>
    <dbReference type="NCBI Taxonomy" id="981385"/>
    <lineage>
        <taxon>Bacteria</taxon>
        <taxon>Pseudomonadati</taxon>
        <taxon>Acidobacteriota</taxon>
        <taxon>Holophagae</taxon>
        <taxon>Thermotomaculales</taxon>
        <taxon>Thermotomaculaceae</taxon>
        <taxon>Thermotomaculum</taxon>
    </lineage>
</organism>
<reference evidence="2 3" key="1">
    <citation type="journal article" date="2012" name="Extremophiles">
        <title>Thermotomaculum hydrothermale gen. nov., sp. nov., a novel heterotrophic thermophile within the phylum Acidobacteria from a deep-sea hydrothermal vent chimney in the Southern Okinawa Trough.</title>
        <authorList>
            <person name="Izumi H."/>
            <person name="Nunoura T."/>
            <person name="Miyazaki M."/>
            <person name="Mino S."/>
            <person name="Toki T."/>
            <person name="Takai K."/>
            <person name="Sako Y."/>
            <person name="Sawabe T."/>
            <person name="Nakagawa S."/>
        </authorList>
    </citation>
    <scope>NUCLEOTIDE SEQUENCE [LARGE SCALE GENOMIC DNA]</scope>
    <source>
        <strain evidence="2 3">AC55</strain>
    </source>
</reference>
<feature type="transmembrane region" description="Helical" evidence="1">
    <location>
        <begin position="135"/>
        <end position="155"/>
    </location>
</feature>
<feature type="transmembrane region" description="Helical" evidence="1">
    <location>
        <begin position="15"/>
        <end position="35"/>
    </location>
</feature>
<evidence type="ECO:0000313" key="2">
    <source>
        <dbReference type="EMBL" id="BBB33230.1"/>
    </source>
</evidence>
<feature type="transmembrane region" description="Helical" evidence="1">
    <location>
        <begin position="91"/>
        <end position="110"/>
    </location>
</feature>
<keyword evidence="3" id="KW-1185">Reference proteome</keyword>
<gene>
    <name evidence="2" type="ORF">TTHT_1762</name>
</gene>
<dbReference type="EMBL" id="AP017470">
    <property type="protein sequence ID" value="BBB33230.1"/>
    <property type="molecule type" value="Genomic_DNA"/>
</dbReference>
<dbReference type="AlphaFoldDB" id="A0A7R6PYK8"/>
<proteinExistence type="predicted"/>
<keyword evidence="1" id="KW-0812">Transmembrane</keyword>
<accession>A0A7R6PYK8</accession>
<sequence>MHQVISEVNMFHFEYALSVLTQALIFLSGAFYVSLGKKLTKLDMVDSVFAAVGLVTGVIGIGFSFESLGRGWDVRYTIKHFQLTISGRESLAIILLSLFYLCCGFLAGWIRENGKRQEDGKDKITYRDFISRHKLFFINLHTIIGIVLLVVYIYLQKYAIIQTF</sequence>
<evidence type="ECO:0000256" key="1">
    <source>
        <dbReference type="SAM" id="Phobius"/>
    </source>
</evidence>
<evidence type="ECO:0000313" key="3">
    <source>
        <dbReference type="Proteomes" id="UP000595564"/>
    </source>
</evidence>
<dbReference type="KEGG" id="thyd:TTHT_1762"/>
<keyword evidence="1" id="KW-0472">Membrane</keyword>
<name>A0A7R6PYK8_9BACT</name>